<dbReference type="Gene3D" id="1.20.80.10">
    <property type="match status" value="1"/>
</dbReference>
<dbReference type="FunCoup" id="H2Z4R6">
    <property type="interactions" value="155"/>
</dbReference>
<dbReference type="Pfam" id="PF12796">
    <property type="entry name" value="Ank_2"/>
    <property type="match status" value="1"/>
</dbReference>
<dbReference type="Proteomes" id="UP000007875">
    <property type="component" value="Unassembled WGS sequence"/>
</dbReference>
<dbReference type="InParanoid" id="H2Z4R6"/>
<dbReference type="STRING" id="51511.ENSCSAVP00000012578"/>
<reference evidence="7" key="3">
    <citation type="submission" date="2025-09" db="UniProtKB">
        <authorList>
            <consortium name="Ensembl"/>
        </authorList>
    </citation>
    <scope>IDENTIFICATION</scope>
</reference>
<dbReference type="InterPro" id="IPR035984">
    <property type="entry name" value="Acyl-CoA-binding_sf"/>
</dbReference>
<keyword evidence="4" id="KW-0446">Lipid-binding</keyword>
<reference evidence="8" key="1">
    <citation type="submission" date="2003-08" db="EMBL/GenBank/DDBJ databases">
        <authorList>
            <person name="Birren B."/>
            <person name="Nusbaum C."/>
            <person name="Abebe A."/>
            <person name="Abouelleil A."/>
            <person name="Adekoya E."/>
            <person name="Ait-zahra M."/>
            <person name="Allen N."/>
            <person name="Allen T."/>
            <person name="An P."/>
            <person name="Anderson M."/>
            <person name="Anderson S."/>
            <person name="Arachchi H."/>
            <person name="Armbruster J."/>
            <person name="Bachantsang P."/>
            <person name="Baldwin J."/>
            <person name="Barry A."/>
            <person name="Bayul T."/>
            <person name="Blitshsteyn B."/>
            <person name="Bloom T."/>
            <person name="Blye J."/>
            <person name="Boguslavskiy L."/>
            <person name="Borowsky M."/>
            <person name="Boukhgalter B."/>
            <person name="Brunache A."/>
            <person name="Butler J."/>
            <person name="Calixte N."/>
            <person name="Calvo S."/>
            <person name="Camarata J."/>
            <person name="Campo K."/>
            <person name="Chang J."/>
            <person name="Cheshatsang Y."/>
            <person name="Citroen M."/>
            <person name="Collymore A."/>
            <person name="Considine T."/>
            <person name="Cook A."/>
            <person name="Cooke P."/>
            <person name="Corum B."/>
            <person name="Cuomo C."/>
            <person name="David R."/>
            <person name="Dawoe T."/>
            <person name="Degray S."/>
            <person name="Dodge S."/>
            <person name="Dooley K."/>
            <person name="Dorje P."/>
            <person name="Dorjee K."/>
            <person name="Dorris L."/>
            <person name="Duffey N."/>
            <person name="Dupes A."/>
            <person name="Elkins T."/>
            <person name="Engels R."/>
            <person name="Erickson J."/>
            <person name="Farina A."/>
            <person name="Faro S."/>
            <person name="Ferreira P."/>
            <person name="Fischer H."/>
            <person name="Fitzgerald M."/>
            <person name="Foley K."/>
            <person name="Gage D."/>
            <person name="Galagan J."/>
            <person name="Gearin G."/>
            <person name="Gnerre S."/>
            <person name="Gnirke A."/>
            <person name="Goyette A."/>
            <person name="Graham J."/>
            <person name="Grandbois E."/>
            <person name="Gyaltsen K."/>
            <person name="Hafez N."/>
            <person name="Hagopian D."/>
            <person name="Hagos B."/>
            <person name="Hall J."/>
            <person name="Hatcher B."/>
            <person name="Heller A."/>
            <person name="Higgins H."/>
            <person name="Honan T."/>
            <person name="Horn A."/>
            <person name="Houde N."/>
            <person name="Hughes L."/>
            <person name="Hulme W."/>
            <person name="Husby E."/>
            <person name="Iliev I."/>
            <person name="Jaffe D."/>
            <person name="Jones C."/>
            <person name="Kamal M."/>
            <person name="Kamat A."/>
            <person name="Kamvysselis M."/>
            <person name="Karlsson E."/>
            <person name="Kells C."/>
            <person name="Kieu A."/>
            <person name="Kisner P."/>
            <person name="Kodira C."/>
            <person name="Kulbokas E."/>
            <person name="Labutti K."/>
            <person name="Lama D."/>
            <person name="Landers T."/>
            <person name="Leger J."/>
            <person name="Levine S."/>
            <person name="Lewis D."/>
            <person name="Lewis T."/>
            <person name="Lindblad-toh K."/>
            <person name="Liu X."/>
            <person name="Lokyitsang T."/>
            <person name="Lokyitsang Y."/>
            <person name="Lucien O."/>
            <person name="Lui A."/>
            <person name="Ma L.J."/>
            <person name="Mabbitt R."/>
            <person name="Macdonald J."/>
            <person name="Maclean C."/>
            <person name="Major J."/>
            <person name="Manning J."/>
            <person name="Marabella R."/>
            <person name="Maru K."/>
            <person name="Matthews C."/>
            <person name="Mauceli E."/>
            <person name="Mccarthy M."/>
            <person name="Mcdonough S."/>
            <person name="Mcghee T."/>
            <person name="Meldrim J."/>
            <person name="Meneus L."/>
            <person name="Mesirov J."/>
            <person name="Mihalev A."/>
            <person name="Mihova T."/>
            <person name="Mikkelsen T."/>
            <person name="Mlenga V."/>
            <person name="Moru K."/>
            <person name="Mozes J."/>
            <person name="Mulrain L."/>
            <person name="Munson G."/>
            <person name="Naylor J."/>
            <person name="Newes C."/>
            <person name="Nguyen C."/>
            <person name="Nguyen N."/>
            <person name="Nguyen T."/>
            <person name="Nicol R."/>
            <person name="Nielsen C."/>
            <person name="Nizzari M."/>
            <person name="Norbu C."/>
            <person name="Norbu N."/>
            <person name="O'donnell P."/>
            <person name="Okoawo O."/>
            <person name="O'leary S."/>
            <person name="Omotosho B."/>
            <person name="O'neill K."/>
            <person name="Osman S."/>
            <person name="Parker S."/>
            <person name="Perrin D."/>
            <person name="Phunkhang P."/>
            <person name="Piqani B."/>
            <person name="Purcell S."/>
            <person name="Rachupka T."/>
            <person name="Ramasamy U."/>
            <person name="Rameau R."/>
            <person name="Ray V."/>
            <person name="Raymond C."/>
            <person name="Retta R."/>
            <person name="Richardson S."/>
            <person name="Rise C."/>
            <person name="Rodriguez J."/>
            <person name="Rogers J."/>
            <person name="Rogov P."/>
            <person name="Rutman M."/>
            <person name="Schupbach R."/>
            <person name="Seaman C."/>
            <person name="Settipalli S."/>
            <person name="Sharpe T."/>
            <person name="Sheridan J."/>
            <person name="Sherpa N."/>
            <person name="Shi J."/>
            <person name="Smirnov S."/>
            <person name="Smith C."/>
            <person name="Sougnez C."/>
            <person name="Spencer B."/>
            <person name="Stalker J."/>
            <person name="Stange-thomann N."/>
            <person name="Stavropoulos S."/>
            <person name="Stetson K."/>
            <person name="Stone C."/>
            <person name="Stone S."/>
            <person name="Stubbs M."/>
            <person name="Talamas J."/>
            <person name="Tchuinga P."/>
            <person name="Tenzing P."/>
            <person name="Tesfaye S."/>
            <person name="Theodore J."/>
            <person name="Thoulutsang Y."/>
            <person name="Topham K."/>
            <person name="Towey S."/>
            <person name="Tsamla T."/>
            <person name="Tsomo N."/>
            <person name="Vallee D."/>
            <person name="Vassiliev H."/>
            <person name="Venkataraman V."/>
            <person name="Vinson J."/>
            <person name="Vo A."/>
            <person name="Wade C."/>
            <person name="Wang S."/>
            <person name="Wangchuk T."/>
            <person name="Wangdi T."/>
            <person name="Whittaker C."/>
            <person name="Wilkinson J."/>
            <person name="Wu Y."/>
            <person name="Wyman D."/>
            <person name="Yadav S."/>
            <person name="Yang S."/>
            <person name="Yang X."/>
            <person name="Yeager S."/>
            <person name="Yee E."/>
            <person name="Young G."/>
            <person name="Zainoun J."/>
            <person name="Zembeck L."/>
            <person name="Zimmer A."/>
            <person name="Zody M."/>
            <person name="Lander E."/>
        </authorList>
    </citation>
    <scope>NUCLEOTIDE SEQUENCE [LARGE SCALE GENOMIC DNA]</scope>
</reference>
<dbReference type="InterPro" id="IPR002110">
    <property type="entry name" value="Ankyrin_rpt"/>
</dbReference>
<sequence>ILIMSSNSELEEQFSAAANHLQIIIKSNSGKPKECELLYLYGRYKLCTEGPCCTPKPGILNFSSRKKWNAWNSLSKLSRTEAMTEYIEKIKQLDPEWTLEVEKQKHGLGISVSTLNHSSEDGDDKQVLDCNKDLFDWCKEGSLINIKNMKPEKWPFDNEKRSLLHWSCDRGHQHIVDYLIQEGHDLNGQDVDGLTALHYASSCDRGDIVELLLKHGADPAICDADGESAWECCSSPSVKNLFNIYCKSLLT</sequence>
<dbReference type="GO" id="GO:0000062">
    <property type="term" value="F:fatty-acyl-CoA binding"/>
    <property type="evidence" value="ECO:0007669"/>
    <property type="project" value="InterPro"/>
</dbReference>
<evidence type="ECO:0000256" key="4">
    <source>
        <dbReference type="ARBA" id="ARBA00023121"/>
    </source>
</evidence>
<dbReference type="PRINTS" id="PR00689">
    <property type="entry name" value="ACOABINDINGP"/>
</dbReference>
<organism evidence="7 8">
    <name type="scientific">Ciona savignyi</name>
    <name type="common">Pacific transparent sea squirt</name>
    <dbReference type="NCBI Taxonomy" id="51511"/>
    <lineage>
        <taxon>Eukaryota</taxon>
        <taxon>Metazoa</taxon>
        <taxon>Chordata</taxon>
        <taxon>Tunicata</taxon>
        <taxon>Ascidiacea</taxon>
        <taxon>Phlebobranchia</taxon>
        <taxon>Cionidae</taxon>
        <taxon>Ciona</taxon>
    </lineage>
</organism>
<reference evidence="7" key="2">
    <citation type="submission" date="2025-08" db="UniProtKB">
        <authorList>
            <consortium name="Ensembl"/>
        </authorList>
    </citation>
    <scope>IDENTIFICATION</scope>
</reference>
<dbReference type="SUPFAM" id="SSF47027">
    <property type="entry name" value="Acyl-CoA binding protein"/>
    <property type="match status" value="1"/>
</dbReference>
<dbReference type="HOGENOM" id="CLU_050309_1_0_1"/>
<dbReference type="OMA" id="ARSKWQA"/>
<dbReference type="SUPFAM" id="SSF48403">
    <property type="entry name" value="Ankyrin repeat"/>
    <property type="match status" value="1"/>
</dbReference>
<dbReference type="GeneTree" id="ENSGT00940000157458"/>
<dbReference type="PROSITE" id="PS50297">
    <property type="entry name" value="ANK_REP_REGION"/>
    <property type="match status" value="2"/>
</dbReference>
<dbReference type="Pfam" id="PF00887">
    <property type="entry name" value="ACBP"/>
    <property type="match status" value="1"/>
</dbReference>
<protein>
    <recommendedName>
        <fullName evidence="1">Acyl-CoA-binding domain-containing protein 6</fullName>
    </recommendedName>
</protein>
<dbReference type="PROSITE" id="PS50088">
    <property type="entry name" value="ANK_REPEAT"/>
    <property type="match status" value="2"/>
</dbReference>
<evidence type="ECO:0000313" key="7">
    <source>
        <dbReference type="Ensembl" id="ENSCSAVP00000012578.1"/>
    </source>
</evidence>
<dbReference type="PANTHER" id="PTHR24119">
    <property type="entry name" value="ACYL-COA-BINDING DOMAIN-CONTAINING PROTEIN 6"/>
    <property type="match status" value="1"/>
</dbReference>
<dbReference type="InterPro" id="IPR000582">
    <property type="entry name" value="Acyl-CoA-binding_protein"/>
</dbReference>
<feature type="repeat" description="ANK" evidence="5">
    <location>
        <begin position="159"/>
        <end position="191"/>
    </location>
</feature>
<dbReference type="PANTHER" id="PTHR24119:SF0">
    <property type="entry name" value="ACYL-COA-BINDING DOMAIN-CONTAINING PROTEIN 6"/>
    <property type="match status" value="1"/>
</dbReference>
<dbReference type="Gene3D" id="1.25.40.20">
    <property type="entry name" value="Ankyrin repeat-containing domain"/>
    <property type="match status" value="1"/>
</dbReference>
<feature type="repeat" description="ANK" evidence="5">
    <location>
        <begin position="192"/>
        <end position="224"/>
    </location>
</feature>
<dbReference type="InterPro" id="IPR036770">
    <property type="entry name" value="Ankyrin_rpt-contain_sf"/>
</dbReference>
<dbReference type="eggNOG" id="KOG0817">
    <property type="taxonomic scope" value="Eukaryota"/>
</dbReference>
<proteinExistence type="predicted"/>
<dbReference type="PROSITE" id="PS51228">
    <property type="entry name" value="ACB_2"/>
    <property type="match status" value="1"/>
</dbReference>
<evidence type="ECO:0000256" key="2">
    <source>
        <dbReference type="ARBA" id="ARBA00022737"/>
    </source>
</evidence>
<dbReference type="Ensembl" id="ENSCSAVT00000012722.1">
    <property type="protein sequence ID" value="ENSCSAVP00000012578.1"/>
    <property type="gene ID" value="ENSCSAVG00000007381.1"/>
</dbReference>
<dbReference type="AlphaFoldDB" id="H2Z4R6"/>
<dbReference type="InterPro" id="IPR014352">
    <property type="entry name" value="FERM/acyl-CoA-bd_prot_sf"/>
</dbReference>
<name>H2Z4R6_CIOSA</name>
<evidence type="ECO:0000256" key="1">
    <source>
        <dbReference type="ARBA" id="ARBA00018419"/>
    </source>
</evidence>
<evidence type="ECO:0000313" key="8">
    <source>
        <dbReference type="Proteomes" id="UP000007875"/>
    </source>
</evidence>
<feature type="domain" description="ACB" evidence="6">
    <location>
        <begin position="10"/>
        <end position="99"/>
    </location>
</feature>
<keyword evidence="8" id="KW-1185">Reference proteome</keyword>
<evidence type="ECO:0000259" key="6">
    <source>
        <dbReference type="PROSITE" id="PS51228"/>
    </source>
</evidence>
<keyword evidence="2" id="KW-0677">Repeat</keyword>
<dbReference type="SMART" id="SM00248">
    <property type="entry name" value="ANK"/>
    <property type="match status" value="2"/>
</dbReference>
<evidence type="ECO:0000256" key="3">
    <source>
        <dbReference type="ARBA" id="ARBA00023043"/>
    </source>
</evidence>
<evidence type="ECO:0000256" key="5">
    <source>
        <dbReference type="PROSITE-ProRule" id="PRU00023"/>
    </source>
</evidence>
<keyword evidence="3 5" id="KW-0040">ANK repeat</keyword>
<accession>H2Z4R6</accession>